<organism evidence="2 3">
    <name type="scientific">Chitinophaga ginsengisoli</name>
    <dbReference type="NCBI Taxonomy" id="363837"/>
    <lineage>
        <taxon>Bacteria</taxon>
        <taxon>Pseudomonadati</taxon>
        <taxon>Bacteroidota</taxon>
        <taxon>Chitinophagia</taxon>
        <taxon>Chitinophagales</taxon>
        <taxon>Chitinophagaceae</taxon>
        <taxon>Chitinophaga</taxon>
    </lineage>
</organism>
<evidence type="ECO:0000313" key="3">
    <source>
        <dbReference type="Proteomes" id="UP000240978"/>
    </source>
</evidence>
<comment type="caution">
    <text evidence="2">The sequence shown here is derived from an EMBL/GenBank/DDBJ whole genome shotgun (WGS) entry which is preliminary data.</text>
</comment>
<dbReference type="PANTHER" id="PTHR36113">
    <property type="entry name" value="LYASE, PUTATIVE-RELATED-RELATED"/>
    <property type="match status" value="1"/>
</dbReference>
<dbReference type="Proteomes" id="UP000240978">
    <property type="component" value="Unassembled WGS sequence"/>
</dbReference>
<keyword evidence="2" id="KW-0560">Oxidoreductase</keyword>
<dbReference type="InterPro" id="IPR051332">
    <property type="entry name" value="Fosfomycin_Res_Enzymes"/>
</dbReference>
<dbReference type="PANTHER" id="PTHR36113:SF3">
    <property type="entry name" value="SLL5075 PROTEIN"/>
    <property type="match status" value="1"/>
</dbReference>
<reference evidence="2 3" key="1">
    <citation type="submission" date="2018-03" db="EMBL/GenBank/DDBJ databases">
        <title>Genomic Encyclopedia of Archaeal and Bacterial Type Strains, Phase II (KMG-II): from individual species to whole genera.</title>
        <authorList>
            <person name="Goeker M."/>
        </authorList>
    </citation>
    <scope>NUCLEOTIDE SEQUENCE [LARGE SCALE GENOMIC DNA]</scope>
    <source>
        <strain evidence="2 3">DSM 18107</strain>
    </source>
</reference>
<proteinExistence type="predicted"/>
<keyword evidence="2" id="KW-0223">Dioxygenase</keyword>
<protein>
    <submittedName>
        <fullName evidence="2">Glyoxalase/bleomycin resistance protein/dioxygenase superfamily protein</fullName>
    </submittedName>
</protein>
<dbReference type="AlphaFoldDB" id="A0A2P8FL33"/>
<dbReference type="EMBL" id="PYGK01000022">
    <property type="protein sequence ID" value="PSL22412.1"/>
    <property type="molecule type" value="Genomic_DNA"/>
</dbReference>
<dbReference type="OrthoDB" id="1270449at2"/>
<dbReference type="InterPro" id="IPR037523">
    <property type="entry name" value="VOC_core"/>
</dbReference>
<keyword evidence="3" id="KW-1185">Reference proteome</keyword>
<dbReference type="Pfam" id="PF00903">
    <property type="entry name" value="Glyoxalase"/>
    <property type="match status" value="1"/>
</dbReference>
<dbReference type="PROSITE" id="PS51819">
    <property type="entry name" value="VOC"/>
    <property type="match status" value="1"/>
</dbReference>
<name>A0A2P8FL33_9BACT</name>
<accession>A0A2P8FL33</accession>
<dbReference type="InterPro" id="IPR004360">
    <property type="entry name" value="Glyas_Fos-R_dOase_dom"/>
</dbReference>
<dbReference type="RefSeq" id="WP_106605945.1">
    <property type="nucleotide sequence ID" value="NZ_PYGK01000022.1"/>
</dbReference>
<evidence type="ECO:0000259" key="1">
    <source>
        <dbReference type="PROSITE" id="PS51819"/>
    </source>
</evidence>
<dbReference type="GO" id="GO:0051213">
    <property type="term" value="F:dioxygenase activity"/>
    <property type="evidence" value="ECO:0007669"/>
    <property type="project" value="UniProtKB-KW"/>
</dbReference>
<dbReference type="InterPro" id="IPR029068">
    <property type="entry name" value="Glyas_Bleomycin-R_OHBP_Dase"/>
</dbReference>
<sequence>MTINHLNLPVSNVAETITFFESYFDFKCLETKGDNMIAVLRNPADFILVLMSSKMSKTDNTTYPDAFHLGFILDSSEKVNELFSKLKAGGIQLEREPQKIRNSFGFYFYFGELFIEVAHYLEQS</sequence>
<evidence type="ECO:0000313" key="2">
    <source>
        <dbReference type="EMBL" id="PSL22412.1"/>
    </source>
</evidence>
<dbReference type="SUPFAM" id="SSF54593">
    <property type="entry name" value="Glyoxalase/Bleomycin resistance protein/Dihydroxybiphenyl dioxygenase"/>
    <property type="match status" value="1"/>
</dbReference>
<dbReference type="CDD" id="cd06587">
    <property type="entry name" value="VOC"/>
    <property type="match status" value="1"/>
</dbReference>
<dbReference type="Gene3D" id="3.10.180.10">
    <property type="entry name" value="2,3-Dihydroxybiphenyl 1,2-Dioxygenase, domain 1"/>
    <property type="match status" value="1"/>
</dbReference>
<gene>
    <name evidence="2" type="ORF">CLV42_12238</name>
</gene>
<feature type="domain" description="VOC" evidence="1">
    <location>
        <begin position="2"/>
        <end position="124"/>
    </location>
</feature>